<gene>
    <name evidence="2" type="ORF">MGR_1187</name>
</gene>
<name>A4U1A0_9PROT</name>
<evidence type="ECO:0000313" key="2">
    <source>
        <dbReference type="EMBL" id="CAM76657.1"/>
    </source>
</evidence>
<keyword evidence="2" id="KW-0808">Transferase</keyword>
<dbReference type="Gene3D" id="3.40.50.150">
    <property type="entry name" value="Vaccinia Virus protein VP39"/>
    <property type="match status" value="1"/>
</dbReference>
<evidence type="ECO:0000259" key="1">
    <source>
        <dbReference type="Pfam" id="PF05050"/>
    </source>
</evidence>
<dbReference type="PANTHER" id="PTHR34203">
    <property type="entry name" value="METHYLTRANSFERASE, FKBM FAMILY PROTEIN"/>
    <property type="match status" value="1"/>
</dbReference>
<dbReference type="InterPro" id="IPR029063">
    <property type="entry name" value="SAM-dependent_MTases_sf"/>
</dbReference>
<keyword evidence="2" id="KW-0489">Methyltransferase</keyword>
<dbReference type="AlphaFoldDB" id="A4U1A0"/>
<proteinExistence type="predicted"/>
<dbReference type="Pfam" id="PF05050">
    <property type="entry name" value="Methyltransf_21"/>
    <property type="match status" value="1"/>
</dbReference>
<dbReference type="SUPFAM" id="SSF53335">
    <property type="entry name" value="S-adenosyl-L-methionine-dependent methyltransferases"/>
    <property type="match status" value="1"/>
</dbReference>
<dbReference type="GO" id="GO:0032259">
    <property type="term" value="P:methylation"/>
    <property type="evidence" value="ECO:0007669"/>
    <property type="project" value="UniProtKB-KW"/>
</dbReference>
<protein>
    <submittedName>
        <fullName evidence="2">Methyltransferase FkbM</fullName>
    </submittedName>
</protein>
<feature type="domain" description="Methyltransferase FkbM" evidence="1">
    <location>
        <begin position="89"/>
        <end position="229"/>
    </location>
</feature>
<sequence>MIPLVALRWLAHRRWIHFGLRDRILRSLAAPEKMSGHGFVTDFYGWRYTGDLGSFVDWTIYFYGAYELGILNLLARAAEQAGPGVVFLDIGANVGQHSLFMSRHVDQVHAFEPWPSAIVRLRSLLADNGVANIHVHELALGDTECPLPFYAPASANLGTGSFCPNVNENTAVGRLPVRVADSVIKELGLARVDLIKIDTEGFEVRILSGLKDTLARHGPVVVVEFALSQHENLNIPTLFPEGWSILTVGSHPERADLFAFDPAGQNMVTVIAGPSDKIKRLLCCGG</sequence>
<dbReference type="PANTHER" id="PTHR34203:SF15">
    <property type="entry name" value="SLL1173 PROTEIN"/>
    <property type="match status" value="1"/>
</dbReference>
<accession>A4U1A0</accession>
<dbReference type="EMBL" id="CU459003">
    <property type="protein sequence ID" value="CAM76657.1"/>
    <property type="molecule type" value="Genomic_DNA"/>
</dbReference>
<reference evidence="2" key="1">
    <citation type="journal article" date="2007" name="J. Bacteriol.">
        <title>Comparative genome analysis of four magnetotactic bacteria reveals a complex set of group-specific genes implicated in magnetosome biomineralization and function.</title>
        <authorList>
            <person name="Richter M."/>
            <person name="Kube M."/>
            <person name="Bazylinski D.A."/>
            <person name="Lombardot T."/>
            <person name="Gloeckner F.O."/>
            <person name="Reinhardt R."/>
            <person name="Schueler D."/>
        </authorList>
    </citation>
    <scope>NUCLEOTIDE SEQUENCE</scope>
    <source>
        <strain evidence="2">MSR-1</strain>
    </source>
</reference>
<dbReference type="InterPro" id="IPR052514">
    <property type="entry name" value="SAM-dependent_MTase"/>
</dbReference>
<dbReference type="InterPro" id="IPR006342">
    <property type="entry name" value="FkbM_mtfrase"/>
</dbReference>
<dbReference type="NCBIfam" id="TIGR01444">
    <property type="entry name" value="fkbM_fam"/>
    <property type="match status" value="1"/>
</dbReference>
<dbReference type="GO" id="GO:0008168">
    <property type="term" value="F:methyltransferase activity"/>
    <property type="evidence" value="ECO:0007669"/>
    <property type="project" value="UniProtKB-KW"/>
</dbReference>
<dbReference type="RefSeq" id="WP_106003042.1">
    <property type="nucleotide sequence ID" value="NZ_CP027527.1"/>
</dbReference>
<organism evidence="2">
    <name type="scientific">Magnetospirillum gryphiswaldense</name>
    <dbReference type="NCBI Taxonomy" id="55518"/>
    <lineage>
        <taxon>Bacteria</taxon>
        <taxon>Pseudomonadati</taxon>
        <taxon>Pseudomonadota</taxon>
        <taxon>Alphaproteobacteria</taxon>
        <taxon>Rhodospirillales</taxon>
        <taxon>Rhodospirillaceae</taxon>
        <taxon>Magnetospirillum</taxon>
    </lineage>
</organism>